<keyword evidence="3" id="KW-0804">Transcription</keyword>
<dbReference type="KEGG" id="egd:GS424_004540"/>
<dbReference type="GO" id="GO:0006355">
    <property type="term" value="P:regulation of DNA-templated transcription"/>
    <property type="evidence" value="ECO:0007669"/>
    <property type="project" value="InterPro"/>
</dbReference>
<dbReference type="Proteomes" id="UP000478463">
    <property type="component" value="Chromosome"/>
</dbReference>
<proteinExistence type="predicted"/>
<name>A0A6L7IY55_9ACTN</name>
<gene>
    <name evidence="4" type="ORF">GS424_004540</name>
</gene>
<dbReference type="EMBL" id="CP063310">
    <property type="protein sequence ID" value="QOS69115.1"/>
    <property type="molecule type" value="Genomic_DNA"/>
</dbReference>
<dbReference type="PANTHER" id="PTHR44688">
    <property type="entry name" value="DNA-BINDING TRANSCRIPTIONAL ACTIVATOR DEVR_DOSR"/>
    <property type="match status" value="1"/>
</dbReference>
<keyword evidence="1" id="KW-0805">Transcription regulation</keyword>
<evidence type="ECO:0000256" key="2">
    <source>
        <dbReference type="ARBA" id="ARBA00023125"/>
    </source>
</evidence>
<dbReference type="GO" id="GO:0003677">
    <property type="term" value="F:DNA binding"/>
    <property type="evidence" value="ECO:0007669"/>
    <property type="project" value="UniProtKB-KW"/>
</dbReference>
<organism evidence="4 5">
    <name type="scientific">Eggerthella guodeyinii</name>
    <dbReference type="NCBI Taxonomy" id="2690837"/>
    <lineage>
        <taxon>Bacteria</taxon>
        <taxon>Bacillati</taxon>
        <taxon>Actinomycetota</taxon>
        <taxon>Coriobacteriia</taxon>
        <taxon>Eggerthellales</taxon>
        <taxon>Eggerthellaceae</taxon>
        <taxon>Eggerthella</taxon>
    </lineage>
</organism>
<evidence type="ECO:0000313" key="5">
    <source>
        <dbReference type="Proteomes" id="UP000478463"/>
    </source>
</evidence>
<dbReference type="CDD" id="cd06170">
    <property type="entry name" value="LuxR_C_like"/>
    <property type="match status" value="1"/>
</dbReference>
<dbReference type="InterPro" id="IPR000792">
    <property type="entry name" value="Tscrpt_reg_LuxR_C"/>
</dbReference>
<dbReference type="PROSITE" id="PS51257">
    <property type="entry name" value="PROKAR_LIPOPROTEIN"/>
    <property type="match status" value="1"/>
</dbReference>
<dbReference type="InterPro" id="IPR016032">
    <property type="entry name" value="Sig_transdc_resp-reg_C-effctor"/>
</dbReference>
<protein>
    <submittedName>
        <fullName evidence="4">Helix-turn-helix transcriptional regulator</fullName>
    </submittedName>
</protein>
<evidence type="ECO:0000256" key="3">
    <source>
        <dbReference type="ARBA" id="ARBA00023163"/>
    </source>
</evidence>
<evidence type="ECO:0000256" key="1">
    <source>
        <dbReference type="ARBA" id="ARBA00023015"/>
    </source>
</evidence>
<dbReference type="SUPFAM" id="SSF46894">
    <property type="entry name" value="C-terminal effector domain of the bipartite response regulators"/>
    <property type="match status" value="1"/>
</dbReference>
<dbReference type="PANTHER" id="PTHR44688:SF16">
    <property type="entry name" value="DNA-BINDING TRANSCRIPTIONAL ACTIVATOR DEVR_DOSR"/>
    <property type="match status" value="1"/>
</dbReference>
<dbReference type="PRINTS" id="PR00038">
    <property type="entry name" value="HTHLUXR"/>
</dbReference>
<dbReference type="SMART" id="SM00421">
    <property type="entry name" value="HTH_LUXR"/>
    <property type="match status" value="1"/>
</dbReference>
<sequence>METLKRSDGPSKLAYLDTIVPYLFALGCARAWMTLAFAAPAQAVAVPFDPHVVFDYAYCLLALAIALTARRVVPFCSRKWTKPAALLGMLGASICLVVAQGAPFAATGLLVASGVAGGVGFSVFLLLWAETIGALSLIRIVLYTAASTFMAVVIVFFCEGFDELRGSIALVVLPVAAVASVAYANRALPASERQKPTYPRFSYPWKLFALFAVYSFAYGLRQQQLAAGAGMHSSLSTALTMAALFAFVLLLSQRVGIGVLYRSPLLLMVCGFLLIPAESLFGANVSSYFISMSYSLMTVLVSLLLYDISKRLGIAVVALASVKSVEQVFIIWGNDAANALAQLLPTGVHETAVTGLVAVLVLVATFILYSERELTSKWGVSLLESGGLIERSAEEERLEARCDEIAKRYRLSPREDEILRLIARGKTGPAIERELFIAEGTFKAHTRHIYEKMGINSRKQLRDIIGVDDGERPERA</sequence>
<dbReference type="AlphaFoldDB" id="A0A6L7IY55"/>
<reference evidence="4 5" key="1">
    <citation type="submission" date="2020-10" db="EMBL/GenBank/DDBJ databases">
        <title>Eggerthella sp. nov., isolated from human feces.</title>
        <authorList>
            <person name="Yajun G."/>
        </authorList>
    </citation>
    <scope>NUCLEOTIDE SEQUENCE [LARGE SCALE GENOMIC DNA]</scope>
    <source>
        <strain evidence="4 5">HF-1101</strain>
    </source>
</reference>
<dbReference type="RefSeq" id="WP_160942914.1">
    <property type="nucleotide sequence ID" value="NZ_CP063310.1"/>
</dbReference>
<dbReference type="PROSITE" id="PS50043">
    <property type="entry name" value="HTH_LUXR_2"/>
    <property type="match status" value="1"/>
</dbReference>
<dbReference type="Gene3D" id="1.10.10.10">
    <property type="entry name" value="Winged helix-like DNA-binding domain superfamily/Winged helix DNA-binding domain"/>
    <property type="match status" value="1"/>
</dbReference>
<keyword evidence="2" id="KW-0238">DNA-binding</keyword>
<evidence type="ECO:0000313" key="4">
    <source>
        <dbReference type="EMBL" id="QOS69115.1"/>
    </source>
</evidence>
<dbReference type="Pfam" id="PF00196">
    <property type="entry name" value="GerE"/>
    <property type="match status" value="1"/>
</dbReference>
<dbReference type="InterPro" id="IPR036388">
    <property type="entry name" value="WH-like_DNA-bd_sf"/>
</dbReference>
<accession>A0A6L7IY55</accession>